<gene>
    <name evidence="1" type="ORF">WBA_LOCUS5023</name>
</gene>
<name>A0A3P7E4M0_WUCBA</name>
<sequence length="76" mass="8837">MKEGVSCLQLFDDLSTNLSMWARSIKELVPSPGALFDRVPLEIINPEWKNRILEMKIAKRISGIHPCIYPWKRNLK</sequence>
<evidence type="ECO:0000313" key="1">
    <source>
        <dbReference type="EMBL" id="VDM11637.1"/>
    </source>
</evidence>
<reference evidence="1 2" key="1">
    <citation type="submission" date="2018-11" db="EMBL/GenBank/DDBJ databases">
        <authorList>
            <consortium name="Pathogen Informatics"/>
        </authorList>
    </citation>
    <scope>NUCLEOTIDE SEQUENCE [LARGE SCALE GENOMIC DNA]</scope>
</reference>
<organism evidence="1 2">
    <name type="scientific">Wuchereria bancrofti</name>
    <dbReference type="NCBI Taxonomy" id="6293"/>
    <lineage>
        <taxon>Eukaryota</taxon>
        <taxon>Metazoa</taxon>
        <taxon>Ecdysozoa</taxon>
        <taxon>Nematoda</taxon>
        <taxon>Chromadorea</taxon>
        <taxon>Rhabditida</taxon>
        <taxon>Spirurina</taxon>
        <taxon>Spiruromorpha</taxon>
        <taxon>Filarioidea</taxon>
        <taxon>Onchocercidae</taxon>
        <taxon>Wuchereria</taxon>
    </lineage>
</organism>
<dbReference type="AlphaFoldDB" id="A0A3P7E4M0"/>
<dbReference type="EMBL" id="UYWW01002308">
    <property type="protein sequence ID" value="VDM11637.1"/>
    <property type="molecule type" value="Genomic_DNA"/>
</dbReference>
<keyword evidence="2" id="KW-1185">Reference proteome</keyword>
<protein>
    <submittedName>
        <fullName evidence="1">Uncharacterized protein</fullName>
    </submittedName>
</protein>
<accession>A0A3P7E4M0</accession>
<dbReference type="Proteomes" id="UP000270924">
    <property type="component" value="Unassembled WGS sequence"/>
</dbReference>
<evidence type="ECO:0000313" key="2">
    <source>
        <dbReference type="Proteomes" id="UP000270924"/>
    </source>
</evidence>
<dbReference type="InParanoid" id="A0A3P7E4M0"/>
<proteinExistence type="predicted"/>